<keyword evidence="3" id="KW-0813">Transport</keyword>
<comment type="caution">
    <text evidence="11">The sequence shown here is derived from an EMBL/GenBank/DDBJ whole genome shotgun (WGS) entry which is preliminary data.</text>
</comment>
<dbReference type="AlphaFoldDB" id="A0A9J6BYL7"/>
<dbReference type="Pfam" id="PF01061">
    <property type="entry name" value="ABC2_membrane"/>
    <property type="match status" value="1"/>
</dbReference>
<dbReference type="GO" id="GO:0005886">
    <property type="term" value="C:plasma membrane"/>
    <property type="evidence" value="ECO:0007669"/>
    <property type="project" value="TreeGrafter"/>
</dbReference>
<dbReference type="Proteomes" id="UP001107558">
    <property type="component" value="Chromosome 2"/>
</dbReference>
<dbReference type="InterPro" id="IPR003593">
    <property type="entry name" value="AAA+_ATPase"/>
</dbReference>
<keyword evidence="4 9" id="KW-0812">Transmembrane</keyword>
<evidence type="ECO:0000256" key="9">
    <source>
        <dbReference type="SAM" id="Phobius"/>
    </source>
</evidence>
<dbReference type="GO" id="GO:0005524">
    <property type="term" value="F:ATP binding"/>
    <property type="evidence" value="ECO:0007669"/>
    <property type="project" value="UniProtKB-KW"/>
</dbReference>
<comment type="subcellular location">
    <subcellularLocation>
        <location evidence="1">Membrane</location>
        <topology evidence="1">Multi-pass membrane protein</topology>
    </subcellularLocation>
</comment>
<feature type="transmembrane region" description="Helical" evidence="9">
    <location>
        <begin position="444"/>
        <end position="471"/>
    </location>
</feature>
<dbReference type="Gene3D" id="3.40.50.300">
    <property type="entry name" value="P-loop containing nucleotide triphosphate hydrolases"/>
    <property type="match status" value="1"/>
</dbReference>
<gene>
    <name evidence="11" type="ORF">PVAND_005013</name>
</gene>
<evidence type="ECO:0000256" key="8">
    <source>
        <dbReference type="ARBA" id="ARBA00023136"/>
    </source>
</evidence>
<keyword evidence="7 9" id="KW-1133">Transmembrane helix</keyword>
<evidence type="ECO:0000259" key="10">
    <source>
        <dbReference type="PROSITE" id="PS50893"/>
    </source>
</evidence>
<dbReference type="SMART" id="SM00382">
    <property type="entry name" value="AAA"/>
    <property type="match status" value="1"/>
</dbReference>
<dbReference type="InterPro" id="IPR017871">
    <property type="entry name" value="ABC_transporter-like_CS"/>
</dbReference>
<dbReference type="InterPro" id="IPR013525">
    <property type="entry name" value="ABC2_TM"/>
</dbReference>
<evidence type="ECO:0000313" key="11">
    <source>
        <dbReference type="EMBL" id="KAG5675081.1"/>
    </source>
</evidence>
<dbReference type="CDD" id="cd03213">
    <property type="entry name" value="ABCG_EPDR"/>
    <property type="match status" value="1"/>
</dbReference>
<keyword evidence="6" id="KW-0067">ATP-binding</keyword>
<dbReference type="FunFam" id="3.40.50.300:FF:001077">
    <property type="entry name" value="Uncharacterized protein, isoform A"/>
    <property type="match status" value="1"/>
</dbReference>
<dbReference type="PROSITE" id="PS00211">
    <property type="entry name" value="ABC_TRANSPORTER_1"/>
    <property type="match status" value="1"/>
</dbReference>
<dbReference type="PANTHER" id="PTHR48041">
    <property type="entry name" value="ABC TRANSPORTER G FAMILY MEMBER 28"/>
    <property type="match status" value="1"/>
</dbReference>
<evidence type="ECO:0000313" key="12">
    <source>
        <dbReference type="Proteomes" id="UP001107558"/>
    </source>
</evidence>
<evidence type="ECO:0000256" key="1">
    <source>
        <dbReference type="ARBA" id="ARBA00004141"/>
    </source>
</evidence>
<accession>A0A9J6BYL7</accession>
<feature type="transmembrane region" description="Helical" evidence="9">
    <location>
        <begin position="512"/>
        <end position="531"/>
    </location>
</feature>
<dbReference type="GO" id="GO:0140359">
    <property type="term" value="F:ABC-type transporter activity"/>
    <property type="evidence" value="ECO:0007669"/>
    <property type="project" value="InterPro"/>
</dbReference>
<evidence type="ECO:0000256" key="3">
    <source>
        <dbReference type="ARBA" id="ARBA00022448"/>
    </source>
</evidence>
<organism evidence="11 12">
    <name type="scientific">Polypedilum vanderplanki</name>
    <name type="common">Sleeping chironomid midge</name>
    <dbReference type="NCBI Taxonomy" id="319348"/>
    <lineage>
        <taxon>Eukaryota</taxon>
        <taxon>Metazoa</taxon>
        <taxon>Ecdysozoa</taxon>
        <taxon>Arthropoda</taxon>
        <taxon>Hexapoda</taxon>
        <taxon>Insecta</taxon>
        <taxon>Pterygota</taxon>
        <taxon>Neoptera</taxon>
        <taxon>Endopterygota</taxon>
        <taxon>Diptera</taxon>
        <taxon>Nematocera</taxon>
        <taxon>Chironomoidea</taxon>
        <taxon>Chironomidae</taxon>
        <taxon>Chironominae</taxon>
        <taxon>Polypedilum</taxon>
        <taxon>Polypedilum</taxon>
    </lineage>
</organism>
<feature type="transmembrane region" description="Helical" evidence="9">
    <location>
        <begin position="371"/>
        <end position="388"/>
    </location>
</feature>
<dbReference type="PANTHER" id="PTHR48041:SF32">
    <property type="entry name" value="PROTEIN WHITE-LIKE PROTEIN"/>
    <property type="match status" value="1"/>
</dbReference>
<feature type="transmembrane region" description="Helical" evidence="9">
    <location>
        <begin position="400"/>
        <end position="423"/>
    </location>
</feature>
<evidence type="ECO:0000256" key="6">
    <source>
        <dbReference type="ARBA" id="ARBA00022840"/>
    </source>
</evidence>
<feature type="domain" description="ABC transporter" evidence="10">
    <location>
        <begin position="15"/>
        <end position="253"/>
    </location>
</feature>
<dbReference type="EMBL" id="JADBJN010000002">
    <property type="protein sequence ID" value="KAG5675081.1"/>
    <property type="molecule type" value="Genomic_DNA"/>
</dbReference>
<dbReference type="GO" id="GO:0016887">
    <property type="term" value="F:ATP hydrolysis activity"/>
    <property type="evidence" value="ECO:0007669"/>
    <property type="project" value="InterPro"/>
</dbReference>
<dbReference type="InterPro" id="IPR050352">
    <property type="entry name" value="ABCG_transporters"/>
</dbReference>
<dbReference type="Pfam" id="PF00005">
    <property type="entry name" value="ABC_tran"/>
    <property type="match status" value="1"/>
</dbReference>
<evidence type="ECO:0000256" key="5">
    <source>
        <dbReference type="ARBA" id="ARBA00022741"/>
    </source>
</evidence>
<evidence type="ECO:0000256" key="4">
    <source>
        <dbReference type="ARBA" id="ARBA00022692"/>
    </source>
</evidence>
<dbReference type="InterPro" id="IPR027417">
    <property type="entry name" value="P-loop_NTPase"/>
</dbReference>
<feature type="transmembrane region" description="Helical" evidence="9">
    <location>
        <begin position="483"/>
        <end position="505"/>
    </location>
</feature>
<keyword evidence="8 9" id="KW-0472">Membrane</keyword>
<dbReference type="PROSITE" id="PS50893">
    <property type="entry name" value="ABC_TRANSPORTER_2"/>
    <property type="match status" value="1"/>
</dbReference>
<dbReference type="InterPro" id="IPR003439">
    <property type="entry name" value="ABC_transporter-like_ATP-bd"/>
</dbReference>
<protein>
    <recommendedName>
        <fullName evidence="10">ABC transporter domain-containing protein</fullName>
    </recommendedName>
</protein>
<dbReference type="SUPFAM" id="SSF52540">
    <property type="entry name" value="P-loop containing nucleoside triphosphate hydrolases"/>
    <property type="match status" value="1"/>
</dbReference>
<sequence>MDMSSSEDSSSRIDINFENIVYTVSVPKQKEKKDVLKGVSGRFKSGELTAILGPSGAGKSSLLNILTGFTTHGVKGVLDMGEKSSSNGQKMCSYILQEDNLYPFFTVNETMVIAANLKISSRCMSQKEKQSLIDNILDTLHLTDAKETRCRNLSGGQKKRLSIALELIDDPPILFLDEPTTGLDSSCSTYTIRLLHNLAREGRTIVCTIHQPSATIYELFDLVYVLAEGHCIYQGSVQNTVPYLAQQGFQCPQFHNPADYLLEVANGEYGNFTYQLAKAAMSEQWRTSTNTVYIRDEYELSSDKNDDEISNDTDEKRISVYTKTSESENLSGKLSFKSSIIKTTPSELTRLWILISRCNVLLFRDWTVTHLKLLLHFISGIIIGLYFGDAGVNANKSISNVGFLIINAVYLWYTTMMPGVLRFPAEISILKKEVFNNWYKLRTYYIATLITSTPIHTLFALVYATVVYFITEQPPEPSRYLKVMLVYVLVVIAADGFGILLGTLVNPVNGTFFGAISSCFMIVFCGFLVLFKHMPVIMQYVSDFSLHKYCLVALTVATYEHGRPDLICPEDSLYCHYSKSSIIMKELGVETESYSMNIIKMFAQLLVFKSLAFITLRRRLIKS</sequence>
<reference evidence="11" key="1">
    <citation type="submission" date="2021-03" db="EMBL/GenBank/DDBJ databases">
        <title>Chromosome level genome of the anhydrobiotic midge Polypedilum vanderplanki.</title>
        <authorList>
            <person name="Yoshida Y."/>
            <person name="Kikawada T."/>
            <person name="Gusev O."/>
        </authorList>
    </citation>
    <scope>NUCLEOTIDE SEQUENCE</scope>
    <source>
        <strain evidence="11">NIAS01</strain>
        <tissue evidence="11">Whole body or cell culture</tissue>
    </source>
</reference>
<name>A0A9J6BYL7_POLVA</name>
<proteinExistence type="inferred from homology"/>
<keyword evidence="5" id="KW-0547">Nucleotide-binding</keyword>
<evidence type="ECO:0000256" key="7">
    <source>
        <dbReference type="ARBA" id="ARBA00022989"/>
    </source>
</evidence>
<dbReference type="OrthoDB" id="66620at2759"/>
<evidence type="ECO:0000256" key="2">
    <source>
        <dbReference type="ARBA" id="ARBA00005814"/>
    </source>
</evidence>
<keyword evidence="12" id="KW-1185">Reference proteome</keyword>
<comment type="similarity">
    <text evidence="2">Belongs to the ABC transporter superfamily. ABCG family. Eye pigment precursor importer (TC 3.A.1.204) subfamily.</text>
</comment>